<dbReference type="Proteomes" id="UP000775213">
    <property type="component" value="Unassembled WGS sequence"/>
</dbReference>
<name>A0AAV7G290_DENCH</name>
<reference evidence="1 2" key="1">
    <citation type="journal article" date="2021" name="Hortic Res">
        <title>Chromosome-scale assembly of the Dendrobium chrysotoxum genome enhances the understanding of orchid evolution.</title>
        <authorList>
            <person name="Zhang Y."/>
            <person name="Zhang G.Q."/>
            <person name="Zhang D."/>
            <person name="Liu X.D."/>
            <person name="Xu X.Y."/>
            <person name="Sun W.H."/>
            <person name="Yu X."/>
            <person name="Zhu X."/>
            <person name="Wang Z.W."/>
            <person name="Zhao X."/>
            <person name="Zhong W.Y."/>
            <person name="Chen H."/>
            <person name="Yin W.L."/>
            <person name="Huang T."/>
            <person name="Niu S.C."/>
            <person name="Liu Z.J."/>
        </authorList>
    </citation>
    <scope>NUCLEOTIDE SEQUENCE [LARGE SCALE GENOMIC DNA]</scope>
    <source>
        <strain evidence="1">Lindl</strain>
    </source>
</reference>
<gene>
    <name evidence="1" type="ORF">IEQ34_020535</name>
</gene>
<proteinExistence type="predicted"/>
<organism evidence="1 2">
    <name type="scientific">Dendrobium chrysotoxum</name>
    <name type="common">Orchid</name>
    <dbReference type="NCBI Taxonomy" id="161865"/>
    <lineage>
        <taxon>Eukaryota</taxon>
        <taxon>Viridiplantae</taxon>
        <taxon>Streptophyta</taxon>
        <taxon>Embryophyta</taxon>
        <taxon>Tracheophyta</taxon>
        <taxon>Spermatophyta</taxon>
        <taxon>Magnoliopsida</taxon>
        <taxon>Liliopsida</taxon>
        <taxon>Asparagales</taxon>
        <taxon>Orchidaceae</taxon>
        <taxon>Epidendroideae</taxon>
        <taxon>Malaxideae</taxon>
        <taxon>Dendrobiinae</taxon>
        <taxon>Dendrobium</taxon>
    </lineage>
</organism>
<evidence type="ECO:0000313" key="1">
    <source>
        <dbReference type="EMBL" id="KAH0449843.1"/>
    </source>
</evidence>
<protein>
    <submittedName>
        <fullName evidence="1">Uncharacterized protein</fullName>
    </submittedName>
</protein>
<keyword evidence="2" id="KW-1185">Reference proteome</keyword>
<dbReference type="EMBL" id="JAGFBR010000018">
    <property type="protein sequence ID" value="KAH0449843.1"/>
    <property type="molecule type" value="Genomic_DNA"/>
</dbReference>
<dbReference type="AlphaFoldDB" id="A0AAV7G290"/>
<sequence length="85" mass="9249">MVVGYDMLHIRVHRGSITSAVHSLTLLVDRIIGVAAFVIDLPIHTVYLLSSSISKLVSGTGGKEAIFFTALCFTCRHITPFACCR</sequence>
<evidence type="ECO:0000313" key="2">
    <source>
        <dbReference type="Proteomes" id="UP000775213"/>
    </source>
</evidence>
<comment type="caution">
    <text evidence="1">The sequence shown here is derived from an EMBL/GenBank/DDBJ whole genome shotgun (WGS) entry which is preliminary data.</text>
</comment>
<accession>A0AAV7G290</accession>